<gene>
    <name evidence="2" type="ORF">NDU88_005311</name>
</gene>
<dbReference type="Proteomes" id="UP001066276">
    <property type="component" value="Chromosome 9"/>
</dbReference>
<keyword evidence="3" id="KW-1185">Reference proteome</keyword>
<organism evidence="2 3">
    <name type="scientific">Pleurodeles waltl</name>
    <name type="common">Iberian ribbed newt</name>
    <dbReference type="NCBI Taxonomy" id="8319"/>
    <lineage>
        <taxon>Eukaryota</taxon>
        <taxon>Metazoa</taxon>
        <taxon>Chordata</taxon>
        <taxon>Craniata</taxon>
        <taxon>Vertebrata</taxon>
        <taxon>Euteleostomi</taxon>
        <taxon>Amphibia</taxon>
        <taxon>Batrachia</taxon>
        <taxon>Caudata</taxon>
        <taxon>Salamandroidea</taxon>
        <taxon>Salamandridae</taxon>
        <taxon>Pleurodelinae</taxon>
        <taxon>Pleurodeles</taxon>
    </lineage>
</organism>
<protein>
    <submittedName>
        <fullName evidence="2">Uncharacterized protein</fullName>
    </submittedName>
</protein>
<dbReference type="AlphaFoldDB" id="A0AAV7MVX5"/>
<evidence type="ECO:0000313" key="3">
    <source>
        <dbReference type="Proteomes" id="UP001066276"/>
    </source>
</evidence>
<feature type="region of interest" description="Disordered" evidence="1">
    <location>
        <begin position="1"/>
        <end position="68"/>
    </location>
</feature>
<proteinExistence type="predicted"/>
<feature type="compositionally biased region" description="Basic and acidic residues" evidence="1">
    <location>
        <begin position="84"/>
        <end position="94"/>
    </location>
</feature>
<feature type="compositionally biased region" description="Basic and acidic residues" evidence="1">
    <location>
        <begin position="112"/>
        <end position="135"/>
    </location>
</feature>
<reference evidence="2" key="1">
    <citation type="journal article" date="2022" name="bioRxiv">
        <title>Sequencing and chromosome-scale assembly of the giantPleurodeles waltlgenome.</title>
        <authorList>
            <person name="Brown T."/>
            <person name="Elewa A."/>
            <person name="Iarovenko S."/>
            <person name="Subramanian E."/>
            <person name="Araus A.J."/>
            <person name="Petzold A."/>
            <person name="Susuki M."/>
            <person name="Suzuki K.-i.T."/>
            <person name="Hayashi T."/>
            <person name="Toyoda A."/>
            <person name="Oliveira C."/>
            <person name="Osipova E."/>
            <person name="Leigh N.D."/>
            <person name="Simon A."/>
            <person name="Yun M.H."/>
        </authorList>
    </citation>
    <scope>NUCLEOTIDE SEQUENCE</scope>
    <source>
        <strain evidence="2">20211129_DDA</strain>
        <tissue evidence="2">Liver</tissue>
    </source>
</reference>
<comment type="caution">
    <text evidence="2">The sequence shown here is derived from an EMBL/GenBank/DDBJ whole genome shotgun (WGS) entry which is preliminary data.</text>
</comment>
<sequence length="141" mass="15856">MSSGREPISLNFRVTASSSSRFAPSPGYKEMMEGNSGRRKEETTEKTRAVRRTEKAEKSSEEGVEGTAGSVLAAACQWQARETLEHHQHCETPQRARRQYAPTPPTLYGERGLSRPQEKEGYRQSRIAQGERDTPESQEDN</sequence>
<feature type="compositionally biased region" description="Basic and acidic residues" evidence="1">
    <location>
        <begin position="30"/>
        <end position="61"/>
    </location>
</feature>
<evidence type="ECO:0000256" key="1">
    <source>
        <dbReference type="SAM" id="MobiDB-lite"/>
    </source>
</evidence>
<accession>A0AAV7MVX5</accession>
<evidence type="ECO:0000313" key="2">
    <source>
        <dbReference type="EMBL" id="KAJ1107925.1"/>
    </source>
</evidence>
<feature type="compositionally biased region" description="Polar residues" evidence="1">
    <location>
        <begin position="12"/>
        <end position="22"/>
    </location>
</feature>
<name>A0AAV7MVX5_PLEWA</name>
<dbReference type="EMBL" id="JANPWB010000013">
    <property type="protein sequence ID" value="KAJ1107925.1"/>
    <property type="molecule type" value="Genomic_DNA"/>
</dbReference>
<feature type="region of interest" description="Disordered" evidence="1">
    <location>
        <begin position="84"/>
        <end position="141"/>
    </location>
</feature>